<accession>A0ABV7JLZ7</accession>
<comment type="similarity">
    <text evidence="1">Belongs to the pectinesterase family.</text>
</comment>
<dbReference type="Pfam" id="PF20434">
    <property type="entry name" value="BD-FAE"/>
    <property type="match status" value="1"/>
</dbReference>
<dbReference type="Proteomes" id="UP001595526">
    <property type="component" value="Unassembled WGS sequence"/>
</dbReference>
<reference evidence="9" key="1">
    <citation type="journal article" date="2019" name="Int. J. Syst. Evol. Microbiol.">
        <title>The Global Catalogue of Microorganisms (GCM) 10K type strain sequencing project: providing services to taxonomists for standard genome sequencing and annotation.</title>
        <authorList>
            <consortium name="The Broad Institute Genomics Platform"/>
            <consortium name="The Broad Institute Genome Sequencing Center for Infectious Disease"/>
            <person name="Wu L."/>
            <person name="Ma J."/>
        </authorList>
    </citation>
    <scope>NUCLEOTIDE SEQUENCE [LARGE SCALE GENOMIC DNA]</scope>
    <source>
        <strain evidence="9">KCTC 52416</strain>
    </source>
</reference>
<dbReference type="PANTHER" id="PTHR31321:SF57">
    <property type="entry name" value="PECTINESTERASE 53-RELATED"/>
    <property type="match status" value="1"/>
</dbReference>
<sequence length="633" mass="69525">MKGTRMRLFVISMIWWLCTIHASAQRQAIVQQFVVAQDGTGDFRTIQEAVNAVRDHSQARAAIFVKNGVYREKLVIPSWKKNILIEGEDRRKTVITNGDYSGDVFSTYTSYTVLVQADDCVLKNLTVQNTAGPVGQAVALHVEGDRCEVVECDILGHQDTLYAAKGRQYYRGCLVEGTTDFIFGEATAVFSGCTVRSLRNSYITAASTAVYQPFGFVFLNCRLEAAPGVDKVYLGRPWRPFAKTVFINSELGPHIAKEGWDPWKGDAFFPEKEKTVFYAEYGSWGAGASPDTRVAWARQLTDAEVWRYALDSVFAGWQPSAVVRRMDGVNGIRDTGFTPERELARLAGTYPGIRLAGTQPEDGRVARDVPYRDVDGTMLAADIYSAQRKGKATPGVLLLFGGGWRTGDKAQLEPLAAGLAKAGYTAVAIDYRLSTHALYPTAVCDVKAALGWMRRQADSLGIDPEKIAVLGFSAGGQLAALAGTTAGNAVFTDCCGITGDDRVQAIIDIDGILAFIHPESGEGNDTKSISAATRWFGYSRFERPDLWRQASALTYVSARTPPTLFVNSSVERMHAGRDDFTRVLDSHGIHHETKVFADAPHSFCFFEPWFTPTLATVTKFLERVFVGKVSSLR</sequence>
<dbReference type="PROSITE" id="PS00503">
    <property type="entry name" value="PECTINESTERASE_2"/>
    <property type="match status" value="1"/>
</dbReference>
<keyword evidence="3 5" id="KW-0063">Aspartyl esterase</keyword>
<evidence type="ECO:0000256" key="4">
    <source>
        <dbReference type="PROSITE-ProRule" id="PRU10040"/>
    </source>
</evidence>
<dbReference type="InterPro" id="IPR012334">
    <property type="entry name" value="Pectin_lyas_fold"/>
</dbReference>
<dbReference type="PROSITE" id="PS00800">
    <property type="entry name" value="PECTINESTERASE_1"/>
    <property type="match status" value="1"/>
</dbReference>
<evidence type="ECO:0000259" key="6">
    <source>
        <dbReference type="Pfam" id="PF01095"/>
    </source>
</evidence>
<dbReference type="InterPro" id="IPR033131">
    <property type="entry name" value="Pectinesterase_Asp_AS"/>
</dbReference>
<evidence type="ECO:0000259" key="7">
    <source>
        <dbReference type="Pfam" id="PF20434"/>
    </source>
</evidence>
<feature type="chain" id="PRO_5044999995" description="Pectinesterase" evidence="5">
    <location>
        <begin position="25"/>
        <end position="633"/>
    </location>
</feature>
<dbReference type="InterPro" id="IPR029058">
    <property type="entry name" value="AB_hydrolase_fold"/>
</dbReference>
<feature type="domain" description="BD-FAE-like" evidence="7">
    <location>
        <begin position="382"/>
        <end position="568"/>
    </location>
</feature>
<evidence type="ECO:0000256" key="5">
    <source>
        <dbReference type="RuleBase" id="RU000589"/>
    </source>
</evidence>
<dbReference type="EMBL" id="JBHRTA010000030">
    <property type="protein sequence ID" value="MFC3197864.1"/>
    <property type="molecule type" value="Genomic_DNA"/>
</dbReference>
<dbReference type="InterPro" id="IPR011050">
    <property type="entry name" value="Pectin_lyase_fold/virulence"/>
</dbReference>
<organism evidence="8 9">
    <name type="scientific">Parapedobacter deserti</name>
    <dbReference type="NCBI Taxonomy" id="1912957"/>
    <lineage>
        <taxon>Bacteria</taxon>
        <taxon>Pseudomonadati</taxon>
        <taxon>Bacteroidota</taxon>
        <taxon>Sphingobacteriia</taxon>
        <taxon>Sphingobacteriales</taxon>
        <taxon>Sphingobacteriaceae</taxon>
        <taxon>Parapedobacter</taxon>
    </lineage>
</organism>
<feature type="active site" evidence="4">
    <location>
        <position position="180"/>
    </location>
</feature>
<comment type="catalytic activity">
    <reaction evidence="5">
        <text>[(1-&gt;4)-alpha-D-galacturonosyl methyl ester](n) + n H2O = [(1-&gt;4)-alpha-D-galacturonosyl](n) + n methanol + n H(+)</text>
        <dbReference type="Rhea" id="RHEA:22380"/>
        <dbReference type="Rhea" id="RHEA-COMP:14570"/>
        <dbReference type="Rhea" id="RHEA-COMP:14573"/>
        <dbReference type="ChEBI" id="CHEBI:15377"/>
        <dbReference type="ChEBI" id="CHEBI:15378"/>
        <dbReference type="ChEBI" id="CHEBI:17790"/>
        <dbReference type="ChEBI" id="CHEBI:140522"/>
        <dbReference type="ChEBI" id="CHEBI:140523"/>
        <dbReference type="EC" id="3.1.1.11"/>
    </reaction>
</comment>
<dbReference type="Pfam" id="PF01095">
    <property type="entry name" value="Pectinesterase"/>
    <property type="match status" value="1"/>
</dbReference>
<dbReference type="InterPro" id="IPR018040">
    <property type="entry name" value="Pectinesterase_Tyr_AS"/>
</dbReference>
<comment type="pathway">
    <text evidence="5">Glycan metabolism; pectin degradation; 2-dehydro-3-deoxy-D-gluconate from pectin: step 1/5.</text>
</comment>
<keyword evidence="9" id="KW-1185">Reference proteome</keyword>
<evidence type="ECO:0000256" key="1">
    <source>
        <dbReference type="ARBA" id="ARBA00008891"/>
    </source>
</evidence>
<keyword evidence="5" id="KW-0732">Signal</keyword>
<proteinExistence type="inferred from homology"/>
<dbReference type="SUPFAM" id="SSF51126">
    <property type="entry name" value="Pectin lyase-like"/>
    <property type="match status" value="1"/>
</dbReference>
<gene>
    <name evidence="8" type="ORF">ACFOET_09590</name>
</gene>
<evidence type="ECO:0000313" key="8">
    <source>
        <dbReference type="EMBL" id="MFC3197864.1"/>
    </source>
</evidence>
<evidence type="ECO:0000256" key="2">
    <source>
        <dbReference type="ARBA" id="ARBA00022801"/>
    </source>
</evidence>
<dbReference type="SUPFAM" id="SSF53474">
    <property type="entry name" value="alpha/beta-Hydrolases"/>
    <property type="match status" value="1"/>
</dbReference>
<dbReference type="PANTHER" id="PTHR31321">
    <property type="entry name" value="ACYL-COA THIOESTER HYDROLASE YBHC-RELATED"/>
    <property type="match status" value="1"/>
</dbReference>
<dbReference type="EC" id="3.1.1.11" evidence="5"/>
<protein>
    <recommendedName>
        <fullName evidence="5">Pectinesterase</fullName>
        <ecNumber evidence="5">3.1.1.11</ecNumber>
    </recommendedName>
</protein>
<comment type="caution">
    <text evidence="8">The sequence shown here is derived from an EMBL/GenBank/DDBJ whole genome shotgun (WGS) entry which is preliminary data.</text>
</comment>
<feature type="domain" description="Pectinesterase catalytic" evidence="6">
    <location>
        <begin position="33"/>
        <end position="308"/>
    </location>
</feature>
<evidence type="ECO:0000313" key="9">
    <source>
        <dbReference type="Proteomes" id="UP001595526"/>
    </source>
</evidence>
<feature type="signal peptide" evidence="5">
    <location>
        <begin position="1"/>
        <end position="24"/>
    </location>
</feature>
<dbReference type="Gene3D" id="3.40.50.1820">
    <property type="entry name" value="alpha/beta hydrolase"/>
    <property type="match status" value="1"/>
</dbReference>
<name>A0ABV7JLZ7_9SPHI</name>
<evidence type="ECO:0000256" key="3">
    <source>
        <dbReference type="ARBA" id="ARBA00023085"/>
    </source>
</evidence>
<dbReference type="InterPro" id="IPR000070">
    <property type="entry name" value="Pectinesterase_cat"/>
</dbReference>
<dbReference type="Gene3D" id="2.160.20.10">
    <property type="entry name" value="Single-stranded right-handed beta-helix, Pectin lyase-like"/>
    <property type="match status" value="1"/>
</dbReference>
<dbReference type="InterPro" id="IPR049492">
    <property type="entry name" value="BD-FAE-like_dom"/>
</dbReference>
<keyword evidence="2 5" id="KW-0378">Hydrolase</keyword>